<evidence type="ECO:0000313" key="5">
    <source>
        <dbReference type="EMBL" id="MBI4595520.1"/>
    </source>
</evidence>
<dbReference type="SMART" id="SM00382">
    <property type="entry name" value="AAA"/>
    <property type="match status" value="1"/>
</dbReference>
<dbReference type="InterPro" id="IPR003439">
    <property type="entry name" value="ABC_transporter-like_ATP-bd"/>
</dbReference>
<sequence length="246" mass="27227">MFFEIKDLKKWFGGVKAINGINLTVNQGEICSVIGPNGAGKTTLFNLITGYIKPDSGRVTFFDEDITGKHPKRITERGIARSFQIVNIFPRLTVYENIMVGLLGQQRRSLNFIKPAKSLVNDECYSLLGSIGLFDQAAVLAGQLSHGNQKRLEVGLALAMKPKLLLLDEPTAGMAVEEKADILSTIKEMTLKQGCTVFLSEHDMSVIFSFSDIIWVLHHGQVVTQGTVDQIRNNETVRKIYLGEKG</sequence>
<reference evidence="5" key="1">
    <citation type="submission" date="2020-07" db="EMBL/GenBank/DDBJ databases">
        <title>Huge and variable diversity of episymbiotic CPR bacteria and DPANN archaea in groundwater ecosystems.</title>
        <authorList>
            <person name="He C.Y."/>
            <person name="Keren R."/>
            <person name="Whittaker M."/>
            <person name="Farag I.F."/>
            <person name="Doudna J."/>
            <person name="Cate J.H.D."/>
            <person name="Banfield J.F."/>
        </authorList>
    </citation>
    <scope>NUCLEOTIDE SEQUENCE</scope>
    <source>
        <strain evidence="5">NC_groundwater_1482_Ag_S-0.65um_47_24</strain>
    </source>
</reference>
<accession>A0A933GMZ7</accession>
<dbReference type="Proteomes" id="UP000772181">
    <property type="component" value="Unassembled WGS sequence"/>
</dbReference>
<dbReference type="GO" id="GO:0005524">
    <property type="term" value="F:ATP binding"/>
    <property type="evidence" value="ECO:0007669"/>
    <property type="project" value="UniProtKB-KW"/>
</dbReference>
<feature type="domain" description="ABC transporter" evidence="4">
    <location>
        <begin position="3"/>
        <end position="244"/>
    </location>
</feature>
<evidence type="ECO:0000256" key="1">
    <source>
        <dbReference type="ARBA" id="ARBA00022448"/>
    </source>
</evidence>
<gene>
    <name evidence="5" type="ORF">HY730_03975</name>
</gene>
<evidence type="ECO:0000259" key="4">
    <source>
        <dbReference type="PROSITE" id="PS50893"/>
    </source>
</evidence>
<dbReference type="Pfam" id="PF00005">
    <property type="entry name" value="ABC_tran"/>
    <property type="match status" value="1"/>
</dbReference>
<evidence type="ECO:0000256" key="3">
    <source>
        <dbReference type="ARBA" id="ARBA00022840"/>
    </source>
</evidence>
<organism evidence="5 6">
    <name type="scientific">Tectimicrobiota bacterium</name>
    <dbReference type="NCBI Taxonomy" id="2528274"/>
    <lineage>
        <taxon>Bacteria</taxon>
        <taxon>Pseudomonadati</taxon>
        <taxon>Nitrospinota/Tectimicrobiota group</taxon>
        <taxon>Candidatus Tectimicrobiota</taxon>
    </lineage>
</organism>
<dbReference type="AlphaFoldDB" id="A0A933GMZ7"/>
<dbReference type="GO" id="GO:0005886">
    <property type="term" value="C:plasma membrane"/>
    <property type="evidence" value="ECO:0007669"/>
    <property type="project" value="TreeGrafter"/>
</dbReference>
<dbReference type="PANTHER" id="PTHR45772">
    <property type="entry name" value="CONSERVED COMPONENT OF ABC TRANSPORTER FOR NATURAL AMINO ACIDS-RELATED"/>
    <property type="match status" value="1"/>
</dbReference>
<dbReference type="Pfam" id="PF12399">
    <property type="entry name" value="BCA_ABC_TP_C"/>
    <property type="match status" value="1"/>
</dbReference>
<protein>
    <submittedName>
        <fullName evidence="5">ABC transporter ATP-binding protein</fullName>
    </submittedName>
</protein>
<dbReference type="CDD" id="cd03219">
    <property type="entry name" value="ABC_Mj1267_LivG_branched"/>
    <property type="match status" value="1"/>
</dbReference>
<dbReference type="PROSITE" id="PS50893">
    <property type="entry name" value="ABC_TRANSPORTER_2"/>
    <property type="match status" value="1"/>
</dbReference>
<keyword evidence="3 5" id="KW-0067">ATP-binding</keyword>
<comment type="caution">
    <text evidence="5">The sequence shown here is derived from an EMBL/GenBank/DDBJ whole genome shotgun (WGS) entry which is preliminary data.</text>
</comment>
<dbReference type="InterPro" id="IPR003593">
    <property type="entry name" value="AAA+_ATPase"/>
</dbReference>
<proteinExistence type="predicted"/>
<dbReference type="PANTHER" id="PTHR45772:SF9">
    <property type="entry name" value="CONSERVED COMPONENT OF ABC TRANSPORTER FOR NATURAL AMINO ACIDS"/>
    <property type="match status" value="1"/>
</dbReference>
<keyword evidence="1" id="KW-0813">Transport</keyword>
<dbReference type="Gene3D" id="3.40.50.300">
    <property type="entry name" value="P-loop containing nucleotide triphosphate hydrolases"/>
    <property type="match status" value="1"/>
</dbReference>
<dbReference type="InterPro" id="IPR017871">
    <property type="entry name" value="ABC_transporter-like_CS"/>
</dbReference>
<dbReference type="InterPro" id="IPR051120">
    <property type="entry name" value="ABC_AA/LPS_Transport"/>
</dbReference>
<keyword evidence="2" id="KW-0547">Nucleotide-binding</keyword>
<dbReference type="PROSITE" id="PS00211">
    <property type="entry name" value="ABC_TRANSPORTER_1"/>
    <property type="match status" value="1"/>
</dbReference>
<dbReference type="EMBL" id="JACQWF010000178">
    <property type="protein sequence ID" value="MBI4595520.1"/>
    <property type="molecule type" value="Genomic_DNA"/>
</dbReference>
<evidence type="ECO:0000313" key="6">
    <source>
        <dbReference type="Proteomes" id="UP000772181"/>
    </source>
</evidence>
<name>A0A933GMZ7_UNCTE</name>
<dbReference type="SUPFAM" id="SSF52540">
    <property type="entry name" value="P-loop containing nucleoside triphosphate hydrolases"/>
    <property type="match status" value="1"/>
</dbReference>
<dbReference type="InterPro" id="IPR027417">
    <property type="entry name" value="P-loop_NTPase"/>
</dbReference>
<dbReference type="InterPro" id="IPR032823">
    <property type="entry name" value="BCA_ABC_TP_C"/>
</dbReference>
<dbReference type="FunFam" id="3.40.50.300:FF:000421">
    <property type="entry name" value="Branched-chain amino acid ABC transporter ATP-binding protein"/>
    <property type="match status" value="1"/>
</dbReference>
<dbReference type="GO" id="GO:0016887">
    <property type="term" value="F:ATP hydrolysis activity"/>
    <property type="evidence" value="ECO:0007669"/>
    <property type="project" value="InterPro"/>
</dbReference>
<evidence type="ECO:0000256" key="2">
    <source>
        <dbReference type="ARBA" id="ARBA00022741"/>
    </source>
</evidence>